<proteinExistence type="predicted"/>
<dbReference type="RefSeq" id="WP_117446780.1">
    <property type="nucleotide sequence ID" value="NZ_QUSK01000021.1"/>
</dbReference>
<dbReference type="AlphaFoldDB" id="A0A3E3E0I2"/>
<organism evidence="1 2">
    <name type="scientific">Faecalicoccus pleomorphus</name>
    <dbReference type="NCBI Taxonomy" id="1323"/>
    <lineage>
        <taxon>Bacteria</taxon>
        <taxon>Bacillati</taxon>
        <taxon>Bacillota</taxon>
        <taxon>Erysipelotrichia</taxon>
        <taxon>Erysipelotrichales</taxon>
        <taxon>Erysipelotrichaceae</taxon>
        <taxon>Faecalicoccus</taxon>
    </lineage>
</organism>
<sequence>MNIQINANDKVTKNELMYIYHNLESIKRKYKESWKYKSQQDFDKKYTWQKPPQWKYELSGIGGIGARVGRKVIIKGTNGTLYFSFKELKENERNCVWI</sequence>
<evidence type="ECO:0000313" key="1">
    <source>
        <dbReference type="EMBL" id="RGD74836.1"/>
    </source>
</evidence>
<comment type="caution">
    <text evidence="1">The sequence shown here is derived from an EMBL/GenBank/DDBJ whole genome shotgun (WGS) entry which is preliminary data.</text>
</comment>
<protein>
    <submittedName>
        <fullName evidence="1">Uncharacterized protein</fullName>
    </submittedName>
</protein>
<dbReference type="Proteomes" id="UP000260721">
    <property type="component" value="Unassembled WGS sequence"/>
</dbReference>
<accession>A0A3E3E0I2</accession>
<gene>
    <name evidence="1" type="ORF">DXC78_09365</name>
</gene>
<reference evidence="1 2" key="1">
    <citation type="submission" date="2018-08" db="EMBL/GenBank/DDBJ databases">
        <title>A genome reference for cultivated species of the human gut microbiota.</title>
        <authorList>
            <person name="Zou Y."/>
            <person name="Xue W."/>
            <person name="Luo G."/>
        </authorList>
    </citation>
    <scope>NUCLEOTIDE SEQUENCE [LARGE SCALE GENOMIC DNA]</scope>
    <source>
        <strain evidence="1 2">TF08-11</strain>
    </source>
</reference>
<name>A0A3E3E0I2_9FIRM</name>
<evidence type="ECO:0000313" key="2">
    <source>
        <dbReference type="Proteomes" id="UP000260721"/>
    </source>
</evidence>
<dbReference type="EMBL" id="QUSK01000021">
    <property type="protein sequence ID" value="RGD74836.1"/>
    <property type="molecule type" value="Genomic_DNA"/>
</dbReference>